<dbReference type="EMBL" id="JAUEPT010000116">
    <property type="protein sequence ID" value="KAK0431374.1"/>
    <property type="molecule type" value="Genomic_DNA"/>
</dbReference>
<dbReference type="AlphaFoldDB" id="A0AA39MF18"/>
<reference evidence="1" key="1">
    <citation type="submission" date="2023-06" db="EMBL/GenBank/DDBJ databases">
        <authorList>
            <consortium name="Lawrence Berkeley National Laboratory"/>
            <person name="Ahrendt S."/>
            <person name="Sahu N."/>
            <person name="Indic B."/>
            <person name="Wong-Bajracharya J."/>
            <person name="Merenyi Z."/>
            <person name="Ke H.-M."/>
            <person name="Monk M."/>
            <person name="Kocsube S."/>
            <person name="Drula E."/>
            <person name="Lipzen A."/>
            <person name="Balint B."/>
            <person name="Henrissat B."/>
            <person name="Andreopoulos B."/>
            <person name="Martin F.M."/>
            <person name="Harder C.B."/>
            <person name="Rigling D."/>
            <person name="Ford K.L."/>
            <person name="Foster G.D."/>
            <person name="Pangilinan J."/>
            <person name="Papanicolaou A."/>
            <person name="Barry K."/>
            <person name="LaButti K."/>
            <person name="Viragh M."/>
            <person name="Koriabine M."/>
            <person name="Yan M."/>
            <person name="Riley R."/>
            <person name="Champramary S."/>
            <person name="Plett K.L."/>
            <person name="Tsai I.J."/>
            <person name="Slot J."/>
            <person name="Sipos G."/>
            <person name="Plett J."/>
            <person name="Nagy L.G."/>
            <person name="Grigoriev I.V."/>
        </authorList>
    </citation>
    <scope>NUCLEOTIDE SEQUENCE</scope>
    <source>
        <strain evidence="1">FPL87.14</strain>
    </source>
</reference>
<name>A0AA39MF18_9AGAR</name>
<comment type="caution">
    <text evidence="1">The sequence shown here is derived from an EMBL/GenBank/DDBJ whole genome shotgun (WGS) entry which is preliminary data.</text>
</comment>
<organism evidence="1 2">
    <name type="scientific">Armillaria borealis</name>
    <dbReference type="NCBI Taxonomy" id="47425"/>
    <lineage>
        <taxon>Eukaryota</taxon>
        <taxon>Fungi</taxon>
        <taxon>Dikarya</taxon>
        <taxon>Basidiomycota</taxon>
        <taxon>Agaricomycotina</taxon>
        <taxon>Agaricomycetes</taxon>
        <taxon>Agaricomycetidae</taxon>
        <taxon>Agaricales</taxon>
        <taxon>Marasmiineae</taxon>
        <taxon>Physalacriaceae</taxon>
        <taxon>Armillaria</taxon>
    </lineage>
</organism>
<evidence type="ECO:0000313" key="2">
    <source>
        <dbReference type="Proteomes" id="UP001175226"/>
    </source>
</evidence>
<dbReference type="Proteomes" id="UP001175226">
    <property type="component" value="Unassembled WGS sequence"/>
</dbReference>
<proteinExistence type="predicted"/>
<accession>A0AA39MF18</accession>
<protein>
    <submittedName>
        <fullName evidence="1">Uncharacterized protein</fullName>
    </submittedName>
</protein>
<sequence>MADFSVHSKGFFVVYRVIRLDVNVLRPGTSLNVYLPSSKAPLPARLNLRISVGKIVLASIIIDSLRSLPVDEKKTLVFSIFCDYRSAAAPTTVDLLCSLLNQDDRLSCPITLLYDQCLRGGTRSSLNVLTSFHKSWNHSIVSTLFLMLWTSLLTMFGRSRFLTPHPRMTSEHISRSQRLPKETLLRWTVHSTQAGEERLRMKAFGLDKGRVIATA</sequence>
<keyword evidence="2" id="KW-1185">Reference proteome</keyword>
<evidence type="ECO:0000313" key="1">
    <source>
        <dbReference type="EMBL" id="KAK0431374.1"/>
    </source>
</evidence>
<gene>
    <name evidence="1" type="ORF">EV421DRAFT_174615</name>
</gene>